<organism evidence="3 4">
    <name type="scientific">Aestuariivirga litoralis</name>
    <dbReference type="NCBI Taxonomy" id="2650924"/>
    <lineage>
        <taxon>Bacteria</taxon>
        <taxon>Pseudomonadati</taxon>
        <taxon>Pseudomonadota</taxon>
        <taxon>Alphaproteobacteria</taxon>
        <taxon>Hyphomicrobiales</taxon>
        <taxon>Aestuariivirgaceae</taxon>
        <taxon>Aestuariivirga</taxon>
    </lineage>
</organism>
<dbReference type="GO" id="GO:0046872">
    <property type="term" value="F:metal ion binding"/>
    <property type="evidence" value="ECO:0007669"/>
    <property type="project" value="UniProtKB-KW"/>
</dbReference>
<proteinExistence type="predicted"/>
<protein>
    <submittedName>
        <fullName evidence="3">Copper chaperone</fullName>
    </submittedName>
</protein>
<name>A0A2W2BDR4_9HYPH</name>
<dbReference type="InterPro" id="IPR006121">
    <property type="entry name" value="HMA_dom"/>
</dbReference>
<keyword evidence="1" id="KW-0479">Metal-binding</keyword>
<dbReference type="InterPro" id="IPR036163">
    <property type="entry name" value="HMA_dom_sf"/>
</dbReference>
<dbReference type="Proteomes" id="UP000248795">
    <property type="component" value="Unassembled WGS sequence"/>
</dbReference>
<dbReference type="AlphaFoldDB" id="A0A2W2BDR4"/>
<evidence type="ECO:0000313" key="3">
    <source>
        <dbReference type="EMBL" id="PZF78348.1"/>
    </source>
</evidence>
<keyword evidence="4" id="KW-1185">Reference proteome</keyword>
<dbReference type="EMBL" id="QKVK01000001">
    <property type="protein sequence ID" value="PZF78348.1"/>
    <property type="molecule type" value="Genomic_DNA"/>
</dbReference>
<reference evidence="4" key="1">
    <citation type="submission" date="2018-06" db="EMBL/GenBank/DDBJ databases">
        <title>Aestuariibacter litoralis strain KCTC 52945T.</title>
        <authorList>
            <person name="Li X."/>
            <person name="Salam N."/>
            <person name="Li J.-L."/>
            <person name="Chen Y.-M."/>
            <person name="Yang Z.-W."/>
            <person name="Zhang L.-Y."/>
            <person name="Han M.-X."/>
            <person name="Xiao M."/>
            <person name="Li W.-J."/>
        </authorList>
    </citation>
    <scope>NUCLEOTIDE SEQUENCE [LARGE SCALE GENOMIC DNA]</scope>
    <source>
        <strain evidence="4">KCTC 52945</strain>
    </source>
</reference>
<dbReference type="CDD" id="cd00371">
    <property type="entry name" value="HMA"/>
    <property type="match status" value="1"/>
</dbReference>
<dbReference type="Gene3D" id="3.30.70.100">
    <property type="match status" value="1"/>
</dbReference>
<dbReference type="RefSeq" id="WP_111195675.1">
    <property type="nucleotide sequence ID" value="NZ_QKVK01000001.1"/>
</dbReference>
<dbReference type="SUPFAM" id="SSF55008">
    <property type="entry name" value="HMA, heavy metal-associated domain"/>
    <property type="match status" value="1"/>
</dbReference>
<feature type="domain" description="HMA" evidence="2">
    <location>
        <begin position="1"/>
        <end position="62"/>
    </location>
</feature>
<sequence>MKFNVPDMTCGHCVATITRAVKALDPTAEVQADLAGKTVTVESTVPAAAMAQALDQAGYPNTGA</sequence>
<evidence type="ECO:0000313" key="4">
    <source>
        <dbReference type="Proteomes" id="UP000248795"/>
    </source>
</evidence>
<dbReference type="PROSITE" id="PS50846">
    <property type="entry name" value="HMA_2"/>
    <property type="match status" value="1"/>
</dbReference>
<dbReference type="Pfam" id="PF00403">
    <property type="entry name" value="HMA"/>
    <property type="match status" value="1"/>
</dbReference>
<evidence type="ECO:0000259" key="2">
    <source>
        <dbReference type="PROSITE" id="PS50846"/>
    </source>
</evidence>
<accession>A0A2W2BDR4</accession>
<dbReference type="PROSITE" id="PS01047">
    <property type="entry name" value="HMA_1"/>
    <property type="match status" value="1"/>
</dbReference>
<evidence type="ECO:0000256" key="1">
    <source>
        <dbReference type="ARBA" id="ARBA00022723"/>
    </source>
</evidence>
<comment type="caution">
    <text evidence="3">The sequence shown here is derived from an EMBL/GenBank/DDBJ whole genome shotgun (WGS) entry which is preliminary data.</text>
</comment>
<gene>
    <name evidence="3" type="ORF">DK847_00540</name>
</gene>
<dbReference type="InterPro" id="IPR017969">
    <property type="entry name" value="Heavy-metal-associated_CS"/>
</dbReference>